<dbReference type="AlphaFoldDB" id="A0A484N3W3"/>
<evidence type="ECO:0000256" key="1">
    <source>
        <dbReference type="SAM" id="MobiDB-lite"/>
    </source>
</evidence>
<feature type="compositionally biased region" description="Polar residues" evidence="1">
    <location>
        <begin position="1"/>
        <end position="10"/>
    </location>
</feature>
<dbReference type="Pfam" id="PF24758">
    <property type="entry name" value="LRR_At5g56370"/>
    <property type="match status" value="1"/>
</dbReference>
<protein>
    <recommendedName>
        <fullName evidence="2">F-box domain-containing protein</fullName>
    </recommendedName>
</protein>
<proteinExistence type="predicted"/>
<dbReference type="SUPFAM" id="SSF52047">
    <property type="entry name" value="RNI-like"/>
    <property type="match status" value="1"/>
</dbReference>
<evidence type="ECO:0000259" key="2">
    <source>
        <dbReference type="PROSITE" id="PS50181"/>
    </source>
</evidence>
<dbReference type="SUPFAM" id="SSF81383">
    <property type="entry name" value="F-box domain"/>
    <property type="match status" value="1"/>
</dbReference>
<reference evidence="3 4" key="1">
    <citation type="submission" date="2018-04" db="EMBL/GenBank/DDBJ databases">
        <authorList>
            <person name="Vogel A."/>
        </authorList>
    </citation>
    <scope>NUCLEOTIDE SEQUENCE [LARGE SCALE GENOMIC DNA]</scope>
</reference>
<dbReference type="PANTHER" id="PTHR31639">
    <property type="entry name" value="F-BOX PROTEIN-LIKE"/>
    <property type="match status" value="1"/>
</dbReference>
<dbReference type="InterPro" id="IPR001810">
    <property type="entry name" value="F-box_dom"/>
</dbReference>
<evidence type="ECO:0000313" key="3">
    <source>
        <dbReference type="EMBL" id="VFQ95337.1"/>
    </source>
</evidence>
<dbReference type="InterPro" id="IPR036047">
    <property type="entry name" value="F-box-like_dom_sf"/>
</dbReference>
<evidence type="ECO:0000313" key="4">
    <source>
        <dbReference type="Proteomes" id="UP000595140"/>
    </source>
</evidence>
<dbReference type="Proteomes" id="UP000595140">
    <property type="component" value="Unassembled WGS sequence"/>
</dbReference>
<feature type="domain" description="F-box" evidence="2">
    <location>
        <begin position="17"/>
        <end position="53"/>
    </location>
</feature>
<sequence>MASSLLQSVRSKPAQDDDMISQLPDDLKHRILEFLDTREAARIALLSKEWKGVWLSHGRLVFDWDFTEAANGAAFVKMVSQTLTLRSGPVNEFTLVIRESGFEPTQSDLGLWCGYLSRNGIVKLDLLRTTDDAQPKYKLPDCIFSCPTIKHLTLYSFTIDFPDNARFGSVFSCLTSLVLVDCVVSMPLANGTAPSFPNLEKLVFHNCVHIENLLTSVRKLKFLGAWDQRVGIDWEWFKSRFQVVRALCIAAKLLLFKNAGVAKPSFPTALNLRALRLYNFSFAEETFNASIQLLKQCPNLHVLKMTLEVEPPSHVHAGETISRMLENPSSLLNDHGLCELGIVEIGPFAGSRQEMVFVKAILSKTPALVRLIIKESYHFE</sequence>
<dbReference type="Pfam" id="PF00646">
    <property type="entry name" value="F-box"/>
    <property type="match status" value="1"/>
</dbReference>
<feature type="region of interest" description="Disordered" evidence="1">
    <location>
        <begin position="1"/>
        <end position="20"/>
    </location>
</feature>
<dbReference type="InterPro" id="IPR055411">
    <property type="entry name" value="LRR_FXL15/At3g58940/PEG3-like"/>
</dbReference>
<dbReference type="PROSITE" id="PS50181">
    <property type="entry name" value="FBOX"/>
    <property type="match status" value="1"/>
</dbReference>
<dbReference type="InterPro" id="IPR032675">
    <property type="entry name" value="LRR_dom_sf"/>
</dbReference>
<dbReference type="Gene3D" id="1.20.1280.50">
    <property type="match status" value="1"/>
</dbReference>
<gene>
    <name evidence="3" type="ORF">CCAM_LOCUS37113</name>
</gene>
<keyword evidence="4" id="KW-1185">Reference proteome</keyword>
<name>A0A484N3W3_9ASTE</name>
<accession>A0A484N3W3</accession>
<dbReference type="EMBL" id="OOIL02005599">
    <property type="protein sequence ID" value="VFQ95337.1"/>
    <property type="molecule type" value="Genomic_DNA"/>
</dbReference>
<dbReference type="Gene3D" id="3.80.10.10">
    <property type="entry name" value="Ribonuclease Inhibitor"/>
    <property type="match status" value="1"/>
</dbReference>
<dbReference type="PANTHER" id="PTHR31639:SF285">
    <property type="entry name" value="OS01G0730200 PROTEIN"/>
    <property type="match status" value="1"/>
</dbReference>
<dbReference type="SMART" id="SM00256">
    <property type="entry name" value="FBOX"/>
    <property type="match status" value="1"/>
</dbReference>
<dbReference type="OrthoDB" id="1722980at2759"/>
<organism evidence="3 4">
    <name type="scientific">Cuscuta campestris</name>
    <dbReference type="NCBI Taxonomy" id="132261"/>
    <lineage>
        <taxon>Eukaryota</taxon>
        <taxon>Viridiplantae</taxon>
        <taxon>Streptophyta</taxon>
        <taxon>Embryophyta</taxon>
        <taxon>Tracheophyta</taxon>
        <taxon>Spermatophyta</taxon>
        <taxon>Magnoliopsida</taxon>
        <taxon>eudicotyledons</taxon>
        <taxon>Gunneridae</taxon>
        <taxon>Pentapetalae</taxon>
        <taxon>asterids</taxon>
        <taxon>lamiids</taxon>
        <taxon>Solanales</taxon>
        <taxon>Convolvulaceae</taxon>
        <taxon>Cuscuteae</taxon>
        <taxon>Cuscuta</taxon>
        <taxon>Cuscuta subgen. Grammica</taxon>
        <taxon>Cuscuta sect. Cleistogrammica</taxon>
    </lineage>
</organism>